<feature type="region of interest" description="Disordered" evidence="1">
    <location>
        <begin position="381"/>
        <end position="403"/>
    </location>
</feature>
<comment type="caution">
    <text evidence="2">The sequence shown here is derived from an EMBL/GenBank/DDBJ whole genome shotgun (WGS) entry which is preliminary data.</text>
</comment>
<evidence type="ECO:0000313" key="3">
    <source>
        <dbReference type="Proteomes" id="UP000237056"/>
    </source>
</evidence>
<name>A0A2S4N5F3_9FLAO</name>
<dbReference type="NCBIfam" id="TIGR01965">
    <property type="entry name" value="VCBS_repeat"/>
    <property type="match status" value="2"/>
</dbReference>
<dbReference type="InterPro" id="IPR010221">
    <property type="entry name" value="VCBS_dom"/>
</dbReference>
<dbReference type="Proteomes" id="UP000237056">
    <property type="component" value="Unassembled WGS sequence"/>
</dbReference>
<dbReference type="RefSeq" id="WP_146047058.1">
    <property type="nucleotide sequence ID" value="NZ_PQNY01000092.1"/>
</dbReference>
<feature type="non-terminal residue" evidence="2">
    <location>
        <position position="1"/>
    </location>
</feature>
<feature type="compositionally biased region" description="Low complexity" evidence="1">
    <location>
        <begin position="61"/>
        <end position="85"/>
    </location>
</feature>
<dbReference type="Gene3D" id="2.60.40.2810">
    <property type="match status" value="1"/>
</dbReference>
<accession>A0A2S4N5F3</accession>
<organism evidence="2 3">
    <name type="scientific">Flavobacterium croceum DSM 17960</name>
    <dbReference type="NCBI Taxonomy" id="1121886"/>
    <lineage>
        <taxon>Bacteria</taxon>
        <taxon>Pseudomonadati</taxon>
        <taxon>Bacteroidota</taxon>
        <taxon>Flavobacteriia</taxon>
        <taxon>Flavobacteriales</taxon>
        <taxon>Flavobacteriaceae</taxon>
        <taxon>Flavobacterium</taxon>
    </lineage>
</organism>
<dbReference type="EMBL" id="PQNY01000092">
    <property type="protein sequence ID" value="POS00503.1"/>
    <property type="molecule type" value="Genomic_DNA"/>
</dbReference>
<feature type="region of interest" description="Disordered" evidence="1">
    <location>
        <begin position="271"/>
        <end position="297"/>
    </location>
</feature>
<sequence>GEVTFNPANNFNGTATLTYELCDAGTPVLCDTATITFTVDPVNDAPVLTNDTATTLEDTPVSGDITGTGDTDPDGTPLTVTTTPVSGPSHGTIVINPDGTYTYTPAPNWCGTDVVEIQVCDAGTPGVACTIQTLTITVTCVNDAPVANDDTVSLPLTEDGADGVVSILTNDTDADGNPTISSGHTVDLDPSTPGVQTTVTNAQGVWTYNPTTGEVTFNPANNFNGTATLTYELCDAGTPVLCDTAVITFTVTAVNDAPVLTNDTATTLEDNPVSGDITGAGDTDPDGTPLTVTTTPVSGPSHGTIVINPDGTYTYTPAPNWCGTDVVEIQVCDAGTPGVACTTETLTITVTCVNDAPVSVNDVVTAPLTEDEANGVVNILANDTDPDGNPTPTSGHTVDLDPS</sequence>
<dbReference type="Pfam" id="PF17963">
    <property type="entry name" value="Big_9"/>
    <property type="match status" value="3"/>
</dbReference>
<protein>
    <submittedName>
        <fullName evidence="2">VCBS repeat-containing protein</fullName>
    </submittedName>
</protein>
<dbReference type="Gene3D" id="2.60.40.3440">
    <property type="match status" value="1"/>
</dbReference>
<reference evidence="2 3" key="1">
    <citation type="submission" date="2018-01" db="EMBL/GenBank/DDBJ databases">
        <title>Genomic Encyclopedia of Type Strains, Phase I: the one thousand microbial genomes (KMG-I) project.</title>
        <authorList>
            <person name="Goeker M."/>
        </authorList>
    </citation>
    <scope>NUCLEOTIDE SEQUENCE [LARGE SCALE GENOMIC DNA]</scope>
    <source>
        <strain evidence="2 3">DSM 17960</strain>
    </source>
</reference>
<evidence type="ECO:0000256" key="1">
    <source>
        <dbReference type="SAM" id="MobiDB-lite"/>
    </source>
</evidence>
<evidence type="ECO:0000313" key="2">
    <source>
        <dbReference type="EMBL" id="POS00503.1"/>
    </source>
</evidence>
<proteinExistence type="predicted"/>
<keyword evidence="3" id="KW-1185">Reference proteome</keyword>
<feature type="non-terminal residue" evidence="2">
    <location>
        <position position="403"/>
    </location>
</feature>
<dbReference type="AlphaFoldDB" id="A0A2S4N5F3"/>
<dbReference type="NCBIfam" id="NF012211">
    <property type="entry name" value="tand_rpt_95"/>
    <property type="match status" value="4"/>
</dbReference>
<dbReference type="OrthoDB" id="9805017at2"/>
<gene>
    <name evidence="2" type="ORF">Q361_1921</name>
</gene>
<feature type="region of interest" description="Disordered" evidence="1">
    <location>
        <begin position="58"/>
        <end position="85"/>
    </location>
</feature>